<reference evidence="4" key="1">
    <citation type="journal article" date="2014" name="PLoS ONE">
        <title>Transcriptome-Based Identification of ABC Transporters in the Western Tarnished Plant Bug Lygus hesperus.</title>
        <authorList>
            <person name="Hull J.J."/>
            <person name="Chaney K."/>
            <person name="Geib S.M."/>
            <person name="Fabrick J.A."/>
            <person name="Brent C.S."/>
            <person name="Walsh D."/>
            <person name="Lavine L.C."/>
        </authorList>
    </citation>
    <scope>NUCLEOTIDE SEQUENCE</scope>
</reference>
<evidence type="ECO:0000313" key="3">
    <source>
        <dbReference type="EMBL" id="JAG40490.1"/>
    </source>
</evidence>
<feature type="region of interest" description="Disordered" evidence="1">
    <location>
        <begin position="80"/>
        <end position="127"/>
    </location>
</feature>
<dbReference type="EMBL" id="GBHO01003112">
    <property type="protein sequence ID" value="JAG40492.1"/>
    <property type="molecule type" value="Transcribed_RNA"/>
</dbReference>
<feature type="compositionally biased region" description="Basic and acidic residues" evidence="1">
    <location>
        <begin position="88"/>
        <end position="120"/>
    </location>
</feature>
<gene>
    <name evidence="4" type="primary">PCNXL2_2</name>
    <name evidence="5" type="synonym">PCNXL2_1</name>
    <name evidence="3" type="synonym">PCNXL2_3</name>
    <name evidence="2" type="synonym">PCNXL2_4</name>
    <name evidence="5" type="ORF">CM83_47441</name>
    <name evidence="3" type="ORF">CM83_47442</name>
    <name evidence="4" type="ORF">CM83_47443</name>
    <name evidence="2" type="ORF">CM83_47444</name>
</gene>
<dbReference type="EMBL" id="GBHO01003113">
    <property type="protein sequence ID" value="JAG40491.1"/>
    <property type="molecule type" value="Transcribed_RNA"/>
</dbReference>
<dbReference type="AlphaFoldDB" id="A0A0A9Z9C7"/>
<sequence>MVGRYITPLRINHINFIIKVTNQHRTGAPYHTATKRAAENSVRQTFVHVSVTPPHFNDISSELYHLLFGKKRREIIQRNAFQQQLPTTKEKNSKDPHGFKRRNRDGNSFHTLGKEEEKASRTPVNPSGFLRRILGTR</sequence>
<accession>A0A0A9Z9C7</accession>
<evidence type="ECO:0000256" key="1">
    <source>
        <dbReference type="SAM" id="MobiDB-lite"/>
    </source>
</evidence>
<dbReference type="EMBL" id="GBHO01003115">
    <property type="protein sequence ID" value="JAG40489.1"/>
    <property type="molecule type" value="Transcribed_RNA"/>
</dbReference>
<organism evidence="4">
    <name type="scientific">Lygus hesperus</name>
    <name type="common">Western plant bug</name>
    <dbReference type="NCBI Taxonomy" id="30085"/>
    <lineage>
        <taxon>Eukaryota</taxon>
        <taxon>Metazoa</taxon>
        <taxon>Ecdysozoa</taxon>
        <taxon>Arthropoda</taxon>
        <taxon>Hexapoda</taxon>
        <taxon>Insecta</taxon>
        <taxon>Pterygota</taxon>
        <taxon>Neoptera</taxon>
        <taxon>Paraneoptera</taxon>
        <taxon>Hemiptera</taxon>
        <taxon>Heteroptera</taxon>
        <taxon>Panheteroptera</taxon>
        <taxon>Cimicomorpha</taxon>
        <taxon>Miridae</taxon>
        <taxon>Mirini</taxon>
        <taxon>Lygus</taxon>
    </lineage>
</organism>
<evidence type="ECO:0000313" key="4">
    <source>
        <dbReference type="EMBL" id="JAG40491.1"/>
    </source>
</evidence>
<evidence type="ECO:0000313" key="2">
    <source>
        <dbReference type="EMBL" id="JAG40489.1"/>
    </source>
</evidence>
<evidence type="ECO:0000313" key="5">
    <source>
        <dbReference type="EMBL" id="JAG40492.1"/>
    </source>
</evidence>
<proteinExistence type="predicted"/>
<dbReference type="EMBL" id="GBHO01003114">
    <property type="protein sequence ID" value="JAG40490.1"/>
    <property type="molecule type" value="Transcribed_RNA"/>
</dbReference>
<name>A0A0A9Z9C7_LYGHE</name>
<reference evidence="4" key="2">
    <citation type="submission" date="2014-07" db="EMBL/GenBank/DDBJ databases">
        <authorList>
            <person name="Hull J."/>
        </authorList>
    </citation>
    <scope>NUCLEOTIDE SEQUENCE</scope>
</reference>
<protein>
    <submittedName>
        <fullName evidence="4">Pecanex-like protein 2</fullName>
    </submittedName>
</protein>